<dbReference type="Proteomes" id="UP000078447">
    <property type="component" value="Unassembled WGS sequence"/>
</dbReference>
<accession>A0ABX2VBX7</accession>
<keyword evidence="1" id="KW-0472">Membrane</keyword>
<feature type="transmembrane region" description="Helical" evidence="1">
    <location>
        <begin position="32"/>
        <end position="50"/>
    </location>
</feature>
<reference evidence="2 3" key="1">
    <citation type="submission" date="2016-03" db="EMBL/GenBank/DDBJ databases">
        <authorList>
            <person name="Cho S.-Y."/>
            <person name="Lim S."/>
            <person name="Kim H."/>
            <person name="Soh E.H."/>
            <person name="Moon J.S."/>
        </authorList>
    </citation>
    <scope>NUCLEOTIDE SEQUENCE [LARGE SCALE GENOMIC DNA]</scope>
    <source>
        <strain evidence="2 3">KCTC 3810</strain>
    </source>
</reference>
<protein>
    <submittedName>
        <fullName evidence="2">Uncharacterized protein</fullName>
    </submittedName>
</protein>
<gene>
    <name evidence="2" type="ORF">A3783_06870</name>
</gene>
<evidence type="ECO:0000256" key="1">
    <source>
        <dbReference type="SAM" id="Phobius"/>
    </source>
</evidence>
<proteinExistence type="predicted"/>
<comment type="caution">
    <text evidence="2">The sequence shown here is derived from an EMBL/GenBank/DDBJ whole genome shotgun (WGS) entry which is preliminary data.</text>
</comment>
<sequence length="64" mass="7967">MRYVRYFLYFMILVTVSYYISIYLTYDKKPLMMVLSFFIQLAVVFSLLYLERFLIRRTKKKETV</sequence>
<evidence type="ECO:0000313" key="2">
    <source>
        <dbReference type="EMBL" id="OAN15651.1"/>
    </source>
</evidence>
<keyword evidence="1" id="KW-1133">Transmembrane helix</keyword>
<keyword evidence="1" id="KW-0812">Transmembrane</keyword>
<evidence type="ECO:0000313" key="3">
    <source>
        <dbReference type="Proteomes" id="UP000078447"/>
    </source>
</evidence>
<feature type="transmembrane region" description="Helical" evidence="1">
    <location>
        <begin position="7"/>
        <end position="26"/>
    </location>
</feature>
<keyword evidence="3" id="KW-1185">Reference proteome</keyword>
<name>A0ABX2VBX7_9BACL</name>
<dbReference type="EMBL" id="LVVL01000001">
    <property type="protein sequence ID" value="OAN15651.1"/>
    <property type="molecule type" value="Genomic_DNA"/>
</dbReference>
<dbReference type="RefSeq" id="WP_026833191.1">
    <property type="nucleotide sequence ID" value="NZ_LVVL01000001.1"/>
</dbReference>
<organism evidence="2 3">
    <name type="scientific">Exiguobacterium undae</name>
    <dbReference type="NCBI Taxonomy" id="169177"/>
    <lineage>
        <taxon>Bacteria</taxon>
        <taxon>Bacillati</taxon>
        <taxon>Bacillota</taxon>
        <taxon>Bacilli</taxon>
        <taxon>Bacillales</taxon>
        <taxon>Bacillales Family XII. Incertae Sedis</taxon>
        <taxon>Exiguobacterium</taxon>
    </lineage>
</organism>